<feature type="compositionally biased region" description="Polar residues" evidence="1">
    <location>
        <begin position="253"/>
        <end position="263"/>
    </location>
</feature>
<dbReference type="PANTHER" id="PTHR46929:SF3">
    <property type="entry name" value="MYB_SANT-LIKE DOMAIN-CONTAINING PROTEIN"/>
    <property type="match status" value="1"/>
</dbReference>
<evidence type="ECO:0000313" key="10">
    <source>
        <dbReference type="Proteomes" id="UP000440367"/>
    </source>
</evidence>
<evidence type="ECO:0000313" key="7">
    <source>
        <dbReference type="EMBL" id="KAE9241591.1"/>
    </source>
</evidence>
<evidence type="ECO:0000313" key="13">
    <source>
        <dbReference type="Proteomes" id="UP000476176"/>
    </source>
</evidence>
<evidence type="ECO:0000313" key="14">
    <source>
        <dbReference type="Proteomes" id="UP000488956"/>
    </source>
</evidence>
<dbReference type="EMBL" id="QXFX01000486">
    <property type="protein sequence ID" value="KAE9113907.1"/>
    <property type="molecule type" value="Genomic_DNA"/>
</dbReference>
<dbReference type="Proteomes" id="UP000460718">
    <property type="component" value="Unassembled WGS sequence"/>
</dbReference>
<dbReference type="EMBL" id="QXGD01000373">
    <property type="protein sequence ID" value="KAE9241591.1"/>
    <property type="molecule type" value="Genomic_DNA"/>
</dbReference>
<evidence type="ECO:0000313" key="3">
    <source>
        <dbReference type="EMBL" id="KAE9018923.1"/>
    </source>
</evidence>
<proteinExistence type="predicted"/>
<dbReference type="EMBL" id="QXGA01000463">
    <property type="protein sequence ID" value="KAE9145555.1"/>
    <property type="molecule type" value="Genomic_DNA"/>
</dbReference>
<dbReference type="EMBL" id="QXGC01000471">
    <property type="protein sequence ID" value="KAE9233852.1"/>
    <property type="molecule type" value="Genomic_DNA"/>
</dbReference>
<dbReference type="Proteomes" id="UP000440732">
    <property type="component" value="Unassembled WGS sequence"/>
</dbReference>
<evidence type="ECO:0000313" key="6">
    <source>
        <dbReference type="EMBL" id="KAE9233852.1"/>
    </source>
</evidence>
<evidence type="ECO:0000313" key="12">
    <source>
        <dbReference type="Proteomes" id="UP000460718"/>
    </source>
</evidence>
<feature type="compositionally biased region" description="Polar residues" evidence="1">
    <location>
        <begin position="22"/>
        <end position="34"/>
    </location>
</feature>
<dbReference type="InterPro" id="IPR024752">
    <property type="entry name" value="Myb/SANT-like_dom"/>
</dbReference>
<gene>
    <name evidence="8" type="ORF">PF001_g12739</name>
    <name evidence="7" type="ORF">PF002_g9185</name>
    <name evidence="6" type="ORF">PF004_g9541</name>
    <name evidence="5" type="ORF">PF006_g9601</name>
    <name evidence="4" type="ORF">PF010_g9911</name>
    <name evidence="3" type="ORF">PF011_g6045</name>
</gene>
<accession>A0A6A3U6Y8</accession>
<protein>
    <recommendedName>
        <fullName evidence="2">Myb/SANT-like domain-containing protein</fullName>
    </recommendedName>
</protein>
<dbReference type="Pfam" id="PF12776">
    <property type="entry name" value="Myb_DNA-bind_3"/>
    <property type="match status" value="1"/>
</dbReference>
<feature type="compositionally biased region" description="Polar residues" evidence="1">
    <location>
        <begin position="224"/>
        <end position="236"/>
    </location>
</feature>
<feature type="region of interest" description="Disordered" evidence="1">
    <location>
        <begin position="183"/>
        <end position="268"/>
    </location>
</feature>
<organism evidence="5 11">
    <name type="scientific">Phytophthora fragariae</name>
    <dbReference type="NCBI Taxonomy" id="53985"/>
    <lineage>
        <taxon>Eukaryota</taxon>
        <taxon>Sar</taxon>
        <taxon>Stramenopiles</taxon>
        <taxon>Oomycota</taxon>
        <taxon>Peronosporomycetes</taxon>
        <taxon>Peronosporales</taxon>
        <taxon>Peronosporaceae</taxon>
        <taxon>Phytophthora</taxon>
    </lineage>
</organism>
<dbReference type="EMBL" id="QXGE01000720">
    <property type="protein sequence ID" value="KAE9305128.1"/>
    <property type="molecule type" value="Genomic_DNA"/>
</dbReference>
<evidence type="ECO:0000313" key="11">
    <source>
        <dbReference type="Proteomes" id="UP000440732"/>
    </source>
</evidence>
<dbReference type="PANTHER" id="PTHR46929">
    <property type="entry name" value="EXPRESSED PROTEIN"/>
    <property type="match status" value="1"/>
</dbReference>
<evidence type="ECO:0000256" key="1">
    <source>
        <dbReference type="SAM" id="MobiDB-lite"/>
    </source>
</evidence>
<name>A0A6A3U6Y8_9STRA</name>
<feature type="region of interest" description="Disordered" evidence="1">
    <location>
        <begin position="1"/>
        <end position="34"/>
    </location>
</feature>
<dbReference type="Proteomes" id="UP000476176">
    <property type="component" value="Unassembled WGS sequence"/>
</dbReference>
<dbReference type="AlphaFoldDB" id="A0A6A3U6Y8"/>
<feature type="domain" description="Myb/SANT-like" evidence="2">
    <location>
        <begin position="37"/>
        <end position="130"/>
    </location>
</feature>
<dbReference type="Proteomes" id="UP000488956">
    <property type="component" value="Unassembled WGS sequence"/>
</dbReference>
<evidence type="ECO:0000313" key="9">
    <source>
        <dbReference type="Proteomes" id="UP000437068"/>
    </source>
</evidence>
<feature type="compositionally biased region" description="Basic and acidic residues" evidence="1">
    <location>
        <begin position="1"/>
        <end position="12"/>
    </location>
</feature>
<comment type="caution">
    <text evidence="5">The sequence shown here is derived from an EMBL/GenBank/DDBJ whole genome shotgun (WGS) entry which is preliminary data.</text>
</comment>
<evidence type="ECO:0000313" key="8">
    <source>
        <dbReference type="EMBL" id="KAE9305128.1"/>
    </source>
</evidence>
<evidence type="ECO:0000313" key="4">
    <source>
        <dbReference type="EMBL" id="KAE9113907.1"/>
    </source>
</evidence>
<evidence type="ECO:0000259" key="2">
    <source>
        <dbReference type="Pfam" id="PF12776"/>
    </source>
</evidence>
<reference evidence="9 10" key="1">
    <citation type="submission" date="2018-08" db="EMBL/GenBank/DDBJ databases">
        <title>Genomic investigation of the strawberry pathogen Phytophthora fragariae indicates pathogenicity is determined by transcriptional variation in three key races.</title>
        <authorList>
            <person name="Adams T.M."/>
            <person name="Armitage A.D."/>
            <person name="Sobczyk M.K."/>
            <person name="Bates H.J."/>
            <person name="Dunwell J.M."/>
            <person name="Nellist C.F."/>
            <person name="Harrison R.J."/>
        </authorList>
    </citation>
    <scope>NUCLEOTIDE SEQUENCE [LARGE SCALE GENOMIC DNA]</scope>
    <source>
        <strain evidence="8 9">A4</strain>
        <strain evidence="7 10">BC-1</strain>
        <strain evidence="6 13">BC-23</strain>
        <strain evidence="5 11">NOV-5</strain>
        <strain evidence="4 14">ONT-3</strain>
        <strain evidence="3 12">SCRP245</strain>
    </source>
</reference>
<dbReference type="EMBL" id="QXFW01000249">
    <property type="protein sequence ID" value="KAE9018923.1"/>
    <property type="molecule type" value="Genomic_DNA"/>
</dbReference>
<dbReference type="Proteomes" id="UP000437068">
    <property type="component" value="Unassembled WGS sequence"/>
</dbReference>
<dbReference type="Proteomes" id="UP000440367">
    <property type="component" value="Unassembled WGS sequence"/>
</dbReference>
<sequence length="289" mass="31610">MNARPRLPDRTGKVAPKKVKSSGKNTGATSGQQRASWAVYEEFDLLDLYAQARENPSLTIDKGLKAKAWCDLTGALNAKHKRALEKAQYKSKLGRIMRDYDLYKEIKGLSGVGVCPTSGKLTFPDDVWDALIEAKPKKQRSKVVQLRDDGFEHEEICSMIAGDLRATGAEADTRETLLGRMGPAEAAGESSIPHCPSKEAKATEIESDDEDENMGAPPDIMEMTSASAGPPSNKQRLASVRRIHDGAARARRSQTSTLQQEMASSVPLLEEEINESFGYDDESQLQADV</sequence>
<evidence type="ECO:0000313" key="5">
    <source>
        <dbReference type="EMBL" id="KAE9145555.1"/>
    </source>
</evidence>